<feature type="non-terminal residue" evidence="2">
    <location>
        <position position="1"/>
    </location>
</feature>
<dbReference type="EMBL" id="JASPKZ010007538">
    <property type="protein sequence ID" value="KAJ9583725.1"/>
    <property type="molecule type" value="Genomic_DNA"/>
</dbReference>
<gene>
    <name evidence="2" type="ORF">L9F63_021924</name>
</gene>
<organism evidence="2 3">
    <name type="scientific">Diploptera punctata</name>
    <name type="common">Pacific beetle cockroach</name>
    <dbReference type="NCBI Taxonomy" id="6984"/>
    <lineage>
        <taxon>Eukaryota</taxon>
        <taxon>Metazoa</taxon>
        <taxon>Ecdysozoa</taxon>
        <taxon>Arthropoda</taxon>
        <taxon>Hexapoda</taxon>
        <taxon>Insecta</taxon>
        <taxon>Pterygota</taxon>
        <taxon>Neoptera</taxon>
        <taxon>Polyneoptera</taxon>
        <taxon>Dictyoptera</taxon>
        <taxon>Blattodea</taxon>
        <taxon>Blaberoidea</taxon>
        <taxon>Blaberidae</taxon>
        <taxon>Diplopterinae</taxon>
        <taxon>Diploptera</taxon>
    </lineage>
</organism>
<protein>
    <submittedName>
        <fullName evidence="2">Uncharacterized protein</fullName>
    </submittedName>
</protein>
<reference evidence="2" key="2">
    <citation type="submission" date="2023-05" db="EMBL/GenBank/DDBJ databases">
        <authorList>
            <person name="Fouks B."/>
        </authorList>
    </citation>
    <scope>NUCLEOTIDE SEQUENCE</scope>
    <source>
        <strain evidence="2">Stay&amp;Tobe</strain>
        <tissue evidence="2">Testes</tissue>
    </source>
</reference>
<accession>A0AAD7ZNJ8</accession>
<evidence type="ECO:0000256" key="1">
    <source>
        <dbReference type="SAM" id="Phobius"/>
    </source>
</evidence>
<dbReference type="Proteomes" id="UP001233999">
    <property type="component" value="Unassembled WGS sequence"/>
</dbReference>
<reference evidence="2" key="1">
    <citation type="journal article" date="2023" name="IScience">
        <title>Live-bearing cockroach genome reveals convergent evolutionary mechanisms linked to viviparity in insects and beyond.</title>
        <authorList>
            <person name="Fouks B."/>
            <person name="Harrison M.C."/>
            <person name="Mikhailova A.A."/>
            <person name="Marchal E."/>
            <person name="English S."/>
            <person name="Carruthers M."/>
            <person name="Jennings E.C."/>
            <person name="Chiamaka E.L."/>
            <person name="Frigard R.A."/>
            <person name="Pippel M."/>
            <person name="Attardo G.M."/>
            <person name="Benoit J.B."/>
            <person name="Bornberg-Bauer E."/>
            <person name="Tobe S.S."/>
        </authorList>
    </citation>
    <scope>NUCLEOTIDE SEQUENCE</scope>
    <source>
        <strain evidence="2">Stay&amp;Tobe</strain>
    </source>
</reference>
<evidence type="ECO:0000313" key="3">
    <source>
        <dbReference type="Proteomes" id="UP001233999"/>
    </source>
</evidence>
<keyword evidence="1" id="KW-0812">Transmembrane</keyword>
<evidence type="ECO:0000313" key="2">
    <source>
        <dbReference type="EMBL" id="KAJ9583725.1"/>
    </source>
</evidence>
<feature type="transmembrane region" description="Helical" evidence="1">
    <location>
        <begin position="17"/>
        <end position="42"/>
    </location>
</feature>
<comment type="caution">
    <text evidence="2">The sequence shown here is derived from an EMBL/GenBank/DDBJ whole genome shotgun (WGS) entry which is preliminary data.</text>
</comment>
<keyword evidence="3" id="KW-1185">Reference proteome</keyword>
<keyword evidence="1" id="KW-0472">Membrane</keyword>
<dbReference type="AlphaFoldDB" id="A0AAD7ZNJ8"/>
<proteinExistence type="predicted"/>
<sequence length="62" mass="7301">KRTDEAHRMWNYSSGGWVLHLVSAFSEWGVVMLYGLAFLTFVPEFRNIIIEDREVIVIEDQE</sequence>
<keyword evidence="1" id="KW-1133">Transmembrane helix</keyword>
<name>A0AAD7ZNJ8_DIPPU</name>